<dbReference type="Pfam" id="PF20537">
    <property type="entry name" value="DUF6752"/>
    <property type="match status" value="1"/>
</dbReference>
<protein>
    <recommendedName>
        <fullName evidence="2">DUF6752 domain-containing protein</fullName>
    </recommendedName>
</protein>
<sequence>MALRLPLRRSGASDQVAQLEQRVQDLEADLAELRRHHLRLGELADVVQELLVPLASRDEEVVQQAISRYHESL</sequence>
<evidence type="ECO:0000313" key="4">
    <source>
        <dbReference type="Proteomes" id="UP000523955"/>
    </source>
</evidence>
<accession>A0A7X0RL63</accession>
<evidence type="ECO:0000313" key="3">
    <source>
        <dbReference type="EMBL" id="MBB6629033.1"/>
    </source>
</evidence>
<evidence type="ECO:0000256" key="1">
    <source>
        <dbReference type="SAM" id="Coils"/>
    </source>
</evidence>
<organism evidence="3 4">
    <name type="scientific">Nocardioides luti</name>
    <dbReference type="NCBI Taxonomy" id="2761101"/>
    <lineage>
        <taxon>Bacteria</taxon>
        <taxon>Bacillati</taxon>
        <taxon>Actinomycetota</taxon>
        <taxon>Actinomycetes</taxon>
        <taxon>Propionibacteriales</taxon>
        <taxon>Nocardioidaceae</taxon>
        <taxon>Nocardioides</taxon>
    </lineage>
</organism>
<keyword evidence="4" id="KW-1185">Reference proteome</keyword>
<proteinExistence type="predicted"/>
<feature type="coiled-coil region" evidence="1">
    <location>
        <begin position="9"/>
        <end position="43"/>
    </location>
</feature>
<comment type="caution">
    <text evidence="3">The sequence shown here is derived from an EMBL/GenBank/DDBJ whole genome shotgun (WGS) entry which is preliminary data.</text>
</comment>
<dbReference type="EMBL" id="JACKXE010000001">
    <property type="protein sequence ID" value="MBB6629033.1"/>
    <property type="molecule type" value="Genomic_DNA"/>
</dbReference>
<dbReference type="Proteomes" id="UP000523955">
    <property type="component" value="Unassembled WGS sequence"/>
</dbReference>
<gene>
    <name evidence="3" type="ORF">H5V45_17030</name>
</gene>
<dbReference type="InterPro" id="IPR046640">
    <property type="entry name" value="DUF6752"/>
</dbReference>
<dbReference type="RefSeq" id="WP_185254030.1">
    <property type="nucleotide sequence ID" value="NZ_JACKXE010000001.1"/>
</dbReference>
<dbReference type="AlphaFoldDB" id="A0A7X0RL63"/>
<evidence type="ECO:0000259" key="2">
    <source>
        <dbReference type="Pfam" id="PF20537"/>
    </source>
</evidence>
<reference evidence="3 4" key="1">
    <citation type="submission" date="2020-08" db="EMBL/GenBank/DDBJ databases">
        <authorList>
            <person name="Seo M.-J."/>
        </authorList>
    </citation>
    <scope>NUCLEOTIDE SEQUENCE [LARGE SCALE GENOMIC DNA]</scope>
    <source>
        <strain evidence="3 4">KIGAM211</strain>
    </source>
</reference>
<keyword evidence="1" id="KW-0175">Coiled coil</keyword>
<name>A0A7X0RL63_9ACTN</name>
<feature type="domain" description="DUF6752" evidence="2">
    <location>
        <begin position="19"/>
        <end position="73"/>
    </location>
</feature>